<evidence type="ECO:0000256" key="4">
    <source>
        <dbReference type="ARBA" id="ARBA00022490"/>
    </source>
</evidence>
<gene>
    <name evidence="10" type="ORF">DY240_09405</name>
</gene>
<comment type="similarity">
    <text evidence="2">Belongs to the DivIVA family.</text>
</comment>
<dbReference type="EMBL" id="QUAL01000085">
    <property type="protein sequence ID" value="RIQ28146.1"/>
    <property type="molecule type" value="Genomic_DNA"/>
</dbReference>
<dbReference type="InterPro" id="IPR007793">
    <property type="entry name" value="DivIVA_fam"/>
</dbReference>
<comment type="caution">
    <text evidence="10">The sequence shown here is derived from an EMBL/GenBank/DDBJ whole genome shotgun (WGS) entry which is preliminary data.</text>
</comment>
<evidence type="ECO:0000256" key="9">
    <source>
        <dbReference type="SAM" id="MobiDB-lite"/>
    </source>
</evidence>
<evidence type="ECO:0000313" key="10">
    <source>
        <dbReference type="EMBL" id="RIQ28146.1"/>
    </source>
</evidence>
<dbReference type="GO" id="GO:0005737">
    <property type="term" value="C:cytoplasm"/>
    <property type="evidence" value="ECO:0007669"/>
    <property type="project" value="UniProtKB-SubCell"/>
</dbReference>
<accession>A0A418KTB0</accession>
<evidence type="ECO:0000256" key="1">
    <source>
        <dbReference type="ARBA" id="ARBA00004496"/>
    </source>
</evidence>
<dbReference type="AlphaFoldDB" id="A0A418KTB0"/>
<protein>
    <recommendedName>
        <fullName evidence="3">Cell wall synthesis protein Wag31</fullName>
    </recommendedName>
    <alternativeName>
        <fullName evidence="8">Antigen 84</fullName>
    </alternativeName>
</protein>
<evidence type="ECO:0000256" key="6">
    <source>
        <dbReference type="ARBA" id="ARBA00023054"/>
    </source>
</evidence>
<dbReference type="NCBIfam" id="TIGR03544">
    <property type="entry name" value="DivI1A_domain"/>
    <property type="match status" value="3"/>
</dbReference>
<keyword evidence="4" id="KW-0963">Cytoplasm</keyword>
<feature type="compositionally biased region" description="Low complexity" evidence="9">
    <location>
        <begin position="1"/>
        <end position="11"/>
    </location>
</feature>
<proteinExistence type="inferred from homology"/>
<comment type="subcellular location">
    <subcellularLocation>
        <location evidence="1">Cytoplasm</location>
    </subcellularLocation>
</comment>
<dbReference type="InterPro" id="IPR019933">
    <property type="entry name" value="DivIVA_domain"/>
</dbReference>
<dbReference type="GO" id="GO:0051301">
    <property type="term" value="P:cell division"/>
    <property type="evidence" value="ECO:0007669"/>
    <property type="project" value="UniProtKB-KW"/>
</dbReference>
<dbReference type="Proteomes" id="UP000284057">
    <property type="component" value="Unassembled WGS sequence"/>
</dbReference>
<keyword evidence="6" id="KW-0175">Coiled coil</keyword>
<feature type="region of interest" description="Disordered" evidence="9">
    <location>
        <begin position="1"/>
        <end position="78"/>
    </location>
</feature>
<dbReference type="PANTHER" id="PTHR35794:SF2">
    <property type="entry name" value="CELL DIVISION PROTEIN DIVIVA"/>
    <property type="match status" value="1"/>
</dbReference>
<reference evidence="10 11" key="1">
    <citation type="submission" date="2018-09" db="EMBL/GenBank/DDBJ databases">
        <title>Isolation, diversity and antifungal activity of actinobacteria from wheat.</title>
        <authorList>
            <person name="Han C."/>
        </authorList>
    </citation>
    <scope>NUCLEOTIDE SEQUENCE [LARGE SCALE GENOMIC DNA]</scope>
    <source>
        <strain evidence="10 11">NEAU-YY265</strain>
    </source>
</reference>
<evidence type="ECO:0000256" key="8">
    <source>
        <dbReference type="ARBA" id="ARBA00031737"/>
    </source>
</evidence>
<evidence type="ECO:0000256" key="7">
    <source>
        <dbReference type="ARBA" id="ARBA00023306"/>
    </source>
</evidence>
<name>A0A418KTB0_9ACTN</name>
<keyword evidence="5" id="KW-0132">Cell division</keyword>
<keyword evidence="7" id="KW-0131">Cell cycle</keyword>
<sequence length="261" mass="29280">MGAVVRPRPAGGQRGSRRRRSLHRGHVRRCRPVPRHGLTGARPARLGDQRPRARRPARDRGRRRPADQNEPRRVVTVGDLPAGERFPVVRLAEGYDIDEVDAFVDRIRDTLGTTLTDDEVRNVQFTTVRLRAGYDMRAVDEYLDDVVARLSVAPKPPAPGPAPADVEPGATRWQESLTERYELLKIADRPAGERFRGVRLREGYDIGDVDAFVDHVRATLGTTLTADEVRNVQFTTVRLRLGYDMPAVDEWLDAVQAAVRG</sequence>
<organism evidence="10 11">
    <name type="scientific">Jiangella rhizosphaerae</name>
    <dbReference type="NCBI Taxonomy" id="2293569"/>
    <lineage>
        <taxon>Bacteria</taxon>
        <taxon>Bacillati</taxon>
        <taxon>Actinomycetota</taxon>
        <taxon>Actinomycetes</taxon>
        <taxon>Jiangellales</taxon>
        <taxon>Jiangellaceae</taxon>
        <taxon>Jiangella</taxon>
    </lineage>
</organism>
<evidence type="ECO:0000256" key="2">
    <source>
        <dbReference type="ARBA" id="ARBA00009008"/>
    </source>
</evidence>
<evidence type="ECO:0000256" key="5">
    <source>
        <dbReference type="ARBA" id="ARBA00022618"/>
    </source>
</evidence>
<feature type="compositionally biased region" description="Basic residues" evidence="9">
    <location>
        <begin position="15"/>
        <end position="34"/>
    </location>
</feature>
<evidence type="ECO:0000313" key="11">
    <source>
        <dbReference type="Proteomes" id="UP000284057"/>
    </source>
</evidence>
<dbReference type="Gene3D" id="6.10.250.660">
    <property type="match status" value="2"/>
</dbReference>
<evidence type="ECO:0000256" key="3">
    <source>
        <dbReference type="ARBA" id="ARBA00018787"/>
    </source>
</evidence>
<dbReference type="PANTHER" id="PTHR35794">
    <property type="entry name" value="CELL DIVISION PROTEIN DIVIVA"/>
    <property type="match status" value="1"/>
</dbReference>
<keyword evidence="11" id="KW-1185">Reference proteome</keyword>
<feature type="compositionally biased region" description="Basic and acidic residues" evidence="9">
    <location>
        <begin position="45"/>
        <end position="73"/>
    </location>
</feature>